<gene>
    <name evidence="1" type="ORF">NMOB1V02_LOCUS4488</name>
</gene>
<dbReference type="EMBL" id="CAJPEX010000695">
    <property type="protein sequence ID" value="CAG0916890.1"/>
    <property type="molecule type" value="Genomic_DNA"/>
</dbReference>
<organism evidence="1">
    <name type="scientific">Notodromas monacha</name>
    <dbReference type="NCBI Taxonomy" id="399045"/>
    <lineage>
        <taxon>Eukaryota</taxon>
        <taxon>Metazoa</taxon>
        <taxon>Ecdysozoa</taxon>
        <taxon>Arthropoda</taxon>
        <taxon>Crustacea</taxon>
        <taxon>Oligostraca</taxon>
        <taxon>Ostracoda</taxon>
        <taxon>Podocopa</taxon>
        <taxon>Podocopida</taxon>
        <taxon>Cypridocopina</taxon>
        <taxon>Cypridoidea</taxon>
        <taxon>Cyprididae</taxon>
        <taxon>Notodromas</taxon>
    </lineage>
</organism>
<evidence type="ECO:0000313" key="1">
    <source>
        <dbReference type="EMBL" id="CAD7276738.1"/>
    </source>
</evidence>
<keyword evidence="2" id="KW-1185">Reference proteome</keyword>
<dbReference type="EMBL" id="OA882732">
    <property type="protein sequence ID" value="CAD7276738.1"/>
    <property type="molecule type" value="Genomic_DNA"/>
</dbReference>
<protein>
    <submittedName>
        <fullName evidence="1">Uncharacterized protein</fullName>
    </submittedName>
</protein>
<proteinExistence type="predicted"/>
<name>A0A7R9BMI7_9CRUS</name>
<sequence>MTKFVTQFSQETQYFANLGVNRVTVSNIFWVRPWLADRKWWRFIANTKARRFGTELSHHALDGVIESGPVPDVLGGWMKMPPECGNNRGPTRRRERELYTDVEFCARTVFLAFLRKSEPTPKIFILRNYHRKRSSISSVVNKRK</sequence>
<evidence type="ECO:0000313" key="2">
    <source>
        <dbReference type="Proteomes" id="UP000678499"/>
    </source>
</evidence>
<reference evidence="1" key="1">
    <citation type="submission" date="2020-11" db="EMBL/GenBank/DDBJ databases">
        <authorList>
            <person name="Tran Van P."/>
        </authorList>
    </citation>
    <scope>NUCLEOTIDE SEQUENCE</scope>
</reference>
<dbReference type="Proteomes" id="UP000678499">
    <property type="component" value="Unassembled WGS sequence"/>
</dbReference>
<dbReference type="AlphaFoldDB" id="A0A7R9BMI7"/>
<accession>A0A7R9BMI7</accession>